<gene>
    <name evidence="3" type="ORF">OK117_12165</name>
</gene>
<feature type="compositionally biased region" description="Low complexity" evidence="1">
    <location>
        <begin position="2733"/>
        <end position="2745"/>
    </location>
</feature>
<feature type="compositionally biased region" description="Polar residues" evidence="1">
    <location>
        <begin position="2508"/>
        <end position="2522"/>
    </location>
</feature>
<reference evidence="3" key="1">
    <citation type="journal article" date="2022" name="Phytopathology">
        <title>Complete circularized genome resources of seven strains of Xylella fastidiosa subsp. fastidiosa using hybrid assembly reveals unknown plasmids.</title>
        <authorList>
            <person name="Velasco-Amo M.D.P."/>
            <person name="Arias-Giraldo L.F.F."/>
            <person name="Ecija M.R."/>
            <person name="De La Fuente L."/>
            <person name="Marco-Noales E."/>
            <person name="Moralejo E."/>
            <person name="Navas-Cort J.A."/>
            <person name="Landa B.B."/>
        </authorList>
    </citation>
    <scope>NUCLEOTIDE SEQUENCE</scope>
    <source>
        <strain evidence="3">CFBP8073</strain>
    </source>
</reference>
<feature type="region of interest" description="Disordered" evidence="1">
    <location>
        <begin position="2404"/>
        <end position="2435"/>
    </location>
</feature>
<dbReference type="InterPro" id="IPR025157">
    <property type="entry name" value="Hemagglutinin_rpt"/>
</dbReference>
<feature type="compositionally biased region" description="Basic and acidic residues" evidence="1">
    <location>
        <begin position="2407"/>
        <end position="2416"/>
    </location>
</feature>
<evidence type="ECO:0000256" key="1">
    <source>
        <dbReference type="SAM" id="MobiDB-lite"/>
    </source>
</evidence>
<feature type="region of interest" description="Disordered" evidence="1">
    <location>
        <begin position="3449"/>
        <end position="3480"/>
    </location>
</feature>
<reference evidence="3" key="2">
    <citation type="submission" date="2022-10" db="EMBL/GenBank/DDBJ databases">
        <authorList>
            <person name="Landa B."/>
            <person name="Arias-Giraldo L.F."/>
            <person name="Roman-Ecija M."/>
            <person name="Velasco-Amo M.P."/>
            <person name="De La Fuente L."/>
            <person name="Marco-Noales E."/>
            <person name="Moralejo E."/>
        </authorList>
    </citation>
    <scope>NUCLEOTIDE SEQUENCE</scope>
    <source>
        <strain evidence="3">CFBP8073</strain>
    </source>
</reference>
<feature type="compositionally biased region" description="Polar residues" evidence="1">
    <location>
        <begin position="1913"/>
        <end position="1924"/>
    </location>
</feature>
<evidence type="ECO:0000313" key="3">
    <source>
        <dbReference type="EMBL" id="WCF28337.1"/>
    </source>
</evidence>
<dbReference type="InterPro" id="IPR011050">
    <property type="entry name" value="Pectin_lyase_fold/virulence"/>
</dbReference>
<sequence length="3480" mass="365516">MNKDLYRLIYNRALRLWQVASELATAPGGTPGPSPTAQRPARACLHPIPFALWLSLGWVSITGMATAQVVADPHAPGQQRPTILTAPNGAPLINIQTPSPAGVSRNTYQQFDITPQGAILNNARTPTQTHLAGTVQGNPWLAAGTAKIILNEVNSSTPSQLHGSMEVAGARAQLIIANPSGITCNGCGVINAHQLTLTTGTPIFNTRGALDHYRVQGGAIQIDGLGLDSRSADYTALIARTVQLNAGLWAHTLQTTTGPATVALDGHPTASLPAPPGDRPTVALDVSALGGMYAGKITLIGTEHGLGVRNAGQLSATSAPLTVTVDGLLENTGRLQSATDTQLNATAQVNNSGLISAAQTLSLHTPTTIDNRSGTLNAARLDITGTRLDNRGGHIQQTGLQPLTLQTQHLDNQDQGRLGVLDTPAPATPATPIVTAPISNAPPTVTAPPATDPTTSPVAPTVPHLAHGTLTLTQTIDNRGGHITAGGPINAILTDLDNRDGTAALNRLTLQGQRLDNQHGILTLATDATIHTHTLNNTAGQLHANGTLDLTADTFSNQNGQLLTTGPQNATLTIADLLDNQHGIIASAANLLTLKTDHLNNAAGQLHANGALDLTAQRFSNQNGQLLHTGSQNATLTIANLLDNQHGLVASAANALTLHTGHLNNDAGQFQTNGALDLTAQRFSNQHGQFLHNSPQSAHLRIDGQLDNQQGVLASNAAELTLETGQFNNDSGTLQQSGQGTLHIDAATLTGHGGTLTSQGALTLTGTHTDLSHATTTAQHITIHTDDLTTAGGHLTAYGEHTLQLNARTRIDNTAGTIATNGSLDLHTAALDNTGGTLHSTATGPHRLDITHTLTNTAGHLLLNGPTTLTTGTWTNTGGQLQITGPATLHATTLDNRGGILHTATGPLDLRVTGTINNQDNGILSSTAALTLTAASLHNQHGTLDAAGPAHLTLTGLLDNTAGLLQTAHTLWLTSAGLTNRSGTLTAAALTLDTQAHTLDNTSGRLGTTTGNLTLHTGLLDNTAGLLQTAATLTIDTGAAPLTNRDGGTLLAADTLDLHTTTLDNRGGTIDSQTATHLHTTTIDNTAAGQISSNGALQIDGTALTNTGGRLHSGGDTRLHLQDTLNNHDGRITAAGTLDITTTTLDNHSTPVVATPATQTRAPTGAPDNGLYATHIQIASTTLDNTAGTLSAAQNLTLTLRDTLTNTAGHLSAGATLDLTADHLSNHTGTLLSGASQTLHLRSLTGDGRLHAGNALTLTLQDSLDTAGTLSATGLLTLTTAGDLTNRGLIQAADLTAQARDITTTATGQLLTTGHTHLTATGTLNNSGHLQATDLTAQAHDITTTATGQLLTTGHTHLTATGTLNNSGHLQAADLTAQANTITTTGTFLATSHATLTATDTLTNSGLLQAPDLTAQARDITNTATGRLLTTGHTQLTATDTLTNSGLVHAGDLTVHARDITNTATGQLIASNLAQLTATATLTNRGLIDAFTTHLSAPTIDNLGTGRLYGDHIALQAHTLTNRDETSDGHTHTATIAARERLDIGADTLRNTANAMILSDGDAAIGATLDNALHATGIATLIDNRSATIDITGTLNITTTTLNNIRENVHIAHAPDVVTETPMHQPHWRKNEPNGGSGDFRLSSNYDAHDIYYLNPADILEDTPYITPDGQKIHRAIVRLTPQTSAYFYARGGLYASQAERRRLDLTARTGDSLVLYYTDRQDKQPNPDHVAAAATNDSAFIGLDAPQQNERLKIVPITYAPGDDRLTYDPTYGTCTDDCVRLVTWHDYTDPDHTLIDMRRGPNDVDDNERERHATRTTQQEILNPDAGAPALIQSGGTMRIDVGYLYNHYADLLAGGDQTIVGLPPHPTKETADDEHKYNRALLIDNRALQLSRTDRFQNISTTYRGKDSAPWSNESRTTPTRQIGGRITSGGHQNIQAEKVNNVTDSTHAPEPIQHVTYNPSTQTLTIADGHITVTDNPPSLHTVSLAGNGFSHGQELTYIPEKSITTPNAPIRDPAAPPAVTVTPTGPLTLPNNSLFTIHPDTATLITTDPRFTLGRPYTSADSQLHALGDHDTLHKRLGDGYYEQRLIREQIAQLTGRRRLDGYTDDDHQYSALLDAGVTVAKQHQLRPGIALSAEQLAQLTSDIVWLVEQDVQLPGGGTTRALVPRLYLRPRTGDLTPDGALLAAASTTINAHTLTNTGTIDARDLININTHIMDQQGGRLTADAINVHTTGDFTNLGGQFTARDFLKVKAEGNFFASSTLRDATTQGTRHHSVTELDQQASFKVTGPDAYLGLSSNQAMTQTGVAISNTGPDGYTSLNATGPLHLGTLNTHRSDTTQWDPRNSRHTRIDTEHGTSITGNGDINISADVGITGRAVTLDSSAGDLTLTSRHGAVTLLAGEARLSDQQERTSRRSGLLRSSSSHSTSSSTDTVALSSVLGGKNITITAADTVHSVGTQFIADQDVTLFGTKGVRLESAQNTHSSSYTSQQRSSGLSRAGLGVSIGSSRSSEQGDTQATSSVANTVAALNGNITIHSSQGNVDAAGSELLAAGNLSASGVNVDLGEVYDTLSTHEQQSSKQSGLTIGFNSALTSTAQGVSADLKNRRNAPTARLSSLYGWRALSTAASAGDQAYGEIDTLRKTSSLPSTFQIGVSVGTSSSQSQSSMSARTARGTQLRAGGGISITAFGVYELDEKGKPTLKAGTGNINATAAQFSSHNLNLTAAGNLNAHSAQSTQEQTSSQRHRSASLGAKIGVTGGGSSVSADVARGRGSSGQQSVTQVDTVFNVANHATISVGGDATMKGAHLNAHSIKATIAGNLDITSLQDTLQASAQQRQSSIGGTWVINGAGSTATFSRNRQDATQDYASVRNQSGLFAGAGGYDITVGGHSQFNGGALTSTAPQALQAFSTHSIGHTDIHNHNSANASASGITIGSDLVSGLSKHNPNGTANLGLSIYSGLRSGAGQWMANADRSVNQHSTTAAVVSATNIQVSDPGSSDALATLRRDPIGAHQALIPTDLGALQTDVQQRSQGGALLADIGRTMVDQSISNMLTPTLNRVFCIQQPCTNDHVANDALVKERTEALRQAHPGWSDRKLREHAVAELALTDHNANRVLDQDKVKEMIANKDEGQYSLQQDLLASGRWGISRGIGNVQVLPVSLGDLSRLSDEEKKNVTLFANGISNDIHRAAQLALQMTLVNPDRENIASTGETYRNTTYLAYTKPTHQLGELVTAGIEKLLEITKIASPASRLQAAAAKELMYNAEQGDYSNLVYLEGHSRGTMTFSNALRLLGGFNLGDTKLEVLAYNPAAEGNRLAEAAALVTKKPVKTWKPHDDYVANKIGGYDGDATLKNLWEIFQTNYSVHSSGGTAALGSDSNHVDKDKLFSFLGLDINDMNAKRQGRTIGLLEQWQKTPRPEDPVATQLTQLQRLLWQSQQWQQQLDTTPGVLTRPAPTSPDAPSARQQHLQQLRQSLTPH</sequence>
<feature type="compositionally biased region" description="Low complexity" evidence="1">
    <location>
        <begin position="3466"/>
        <end position="3480"/>
    </location>
</feature>
<dbReference type="InterPro" id="IPR008638">
    <property type="entry name" value="FhaB/CdiA-like_TPS"/>
</dbReference>
<dbReference type="NCBIfam" id="TIGR01731">
    <property type="entry name" value="fil_hemag_20aa"/>
    <property type="match status" value="29"/>
</dbReference>
<feature type="region of interest" description="Disordered" evidence="1">
    <location>
        <begin position="2733"/>
        <end position="2781"/>
    </location>
</feature>
<dbReference type="Gene3D" id="2.160.20.10">
    <property type="entry name" value="Single-stranded right-handed beta-helix, Pectin lyase-like"/>
    <property type="match status" value="1"/>
</dbReference>
<feature type="domain" description="Filamentous haemagglutinin FhaB/tRNA nuclease CdiA-like TPS" evidence="2">
    <location>
        <begin position="87"/>
        <end position="207"/>
    </location>
</feature>
<dbReference type="GO" id="GO:0003824">
    <property type="term" value="F:catalytic activity"/>
    <property type="evidence" value="ECO:0007669"/>
    <property type="project" value="UniProtKB-ARBA"/>
</dbReference>
<dbReference type="RefSeq" id="WP_272142444.1">
    <property type="nucleotide sequence ID" value="NZ_CP109886.1"/>
</dbReference>
<dbReference type="InterPro" id="IPR008619">
    <property type="entry name" value="Filamentous_hemagglutn_rpt"/>
</dbReference>
<organism evidence="3 4">
    <name type="scientific">Xylella fastidiosa subsp. fastidiosa</name>
    <dbReference type="NCBI Taxonomy" id="644356"/>
    <lineage>
        <taxon>Bacteria</taxon>
        <taxon>Pseudomonadati</taxon>
        <taxon>Pseudomonadota</taxon>
        <taxon>Gammaproteobacteria</taxon>
        <taxon>Lysobacterales</taxon>
        <taxon>Lysobacteraceae</taxon>
        <taxon>Xylella</taxon>
    </lineage>
</organism>
<proteinExistence type="predicted"/>
<name>A0AAJ5R298_XYLFS</name>
<dbReference type="Pfam" id="PF13332">
    <property type="entry name" value="Fil_haemagg_2"/>
    <property type="match status" value="3"/>
</dbReference>
<feature type="region of interest" description="Disordered" evidence="1">
    <location>
        <begin position="1906"/>
        <end position="1932"/>
    </location>
</feature>
<feature type="compositionally biased region" description="Polar residues" evidence="1">
    <location>
        <begin position="2336"/>
        <end position="2346"/>
    </location>
</feature>
<dbReference type="NCBIfam" id="TIGR01901">
    <property type="entry name" value="adhes_NPXG"/>
    <property type="match status" value="1"/>
</dbReference>
<feature type="compositionally biased region" description="Low complexity" evidence="1">
    <location>
        <begin position="2418"/>
        <end position="2435"/>
    </location>
</feature>
<feature type="compositionally biased region" description="Low complexity" evidence="1">
    <location>
        <begin position="2487"/>
        <end position="2500"/>
    </location>
</feature>
<dbReference type="EMBL" id="CP109886">
    <property type="protein sequence ID" value="WCF28337.1"/>
    <property type="molecule type" value="Genomic_DNA"/>
</dbReference>
<feature type="region of interest" description="Disordered" evidence="1">
    <location>
        <begin position="2336"/>
        <end position="2360"/>
    </location>
</feature>
<feature type="region of interest" description="Disordered" evidence="1">
    <location>
        <begin position="2482"/>
        <end position="2522"/>
    </location>
</feature>
<evidence type="ECO:0000313" key="4">
    <source>
        <dbReference type="Proteomes" id="UP001211513"/>
    </source>
</evidence>
<dbReference type="Proteomes" id="UP001211513">
    <property type="component" value="Chromosome"/>
</dbReference>
<protein>
    <submittedName>
        <fullName evidence="3">Hemagglutinin repeat-containing protein</fullName>
    </submittedName>
</protein>
<dbReference type="InterPro" id="IPR024973">
    <property type="entry name" value="ESPR"/>
</dbReference>
<dbReference type="SUPFAM" id="SSF51126">
    <property type="entry name" value="Pectin lyase-like"/>
    <property type="match status" value="1"/>
</dbReference>
<accession>A0AAJ5R298</accession>
<dbReference type="SMART" id="SM00912">
    <property type="entry name" value="Haemagg_act"/>
    <property type="match status" value="1"/>
</dbReference>
<dbReference type="InterPro" id="IPR012334">
    <property type="entry name" value="Pectin_lyas_fold"/>
</dbReference>
<dbReference type="Pfam" id="PF13018">
    <property type="entry name" value="ESPR"/>
    <property type="match status" value="1"/>
</dbReference>
<dbReference type="Pfam" id="PF05594">
    <property type="entry name" value="Fil_haemagg"/>
    <property type="match status" value="16"/>
</dbReference>
<dbReference type="InterPro" id="IPR010069">
    <property type="entry name" value="CdiA_FHA1_rpt"/>
</dbReference>
<evidence type="ECO:0000259" key="2">
    <source>
        <dbReference type="SMART" id="SM00912"/>
    </source>
</evidence>
<dbReference type="Pfam" id="PF05860">
    <property type="entry name" value="TPS"/>
    <property type="match status" value="1"/>
</dbReference>